<reference evidence="3" key="1">
    <citation type="submission" date="2016-10" db="EMBL/GenBank/DDBJ databases">
        <authorList>
            <person name="Varghese N."/>
            <person name="Submissions S."/>
        </authorList>
    </citation>
    <scope>NUCLEOTIDE SEQUENCE [LARGE SCALE GENOMIC DNA]</scope>
    <source>
        <strain evidence="3">JCM 2783</strain>
    </source>
</reference>
<protein>
    <submittedName>
        <fullName evidence="2">Colanic acid/amylovoran biosynthesis protein</fullName>
    </submittedName>
</protein>
<dbReference type="Pfam" id="PF04230">
    <property type="entry name" value="PS_pyruv_trans"/>
    <property type="match status" value="1"/>
</dbReference>
<dbReference type="RefSeq" id="WP_093502980.1">
    <property type="nucleotide sequence ID" value="NZ_BSSG01000004.1"/>
</dbReference>
<gene>
    <name evidence="2" type="ORF">SAMN05216372_103253</name>
</gene>
<sequence length="397" mass="43791">MYVEIRKAGFVNKGAALMLHAALQQVRKNMPAAKVVMEPGRAKSPYPYFNRASLGLYQKAWLWRKGIPFGDLAALVPAGIREQYGIVLDKDINVVLDAAGFAYSDQWGPDLSEELARSSKRWKKQGSKVILLPQAFGPFRDPRSREAVKAFVDNCDLIFAREQISYDYLTEIVGERDNIKIAPDFTNLITGPVPDYFDPEIHQICLVPNCRMLDKTDDSVAKGYAPFLERAAKALVERGAKPFLLIHEGEGDARLAEQVSKAVGGLPILRETDPLAIKGILGACRGTLGSRFHGLVSALSQGVPSLATGWSHKYQMLFADYGFSEGVLDINLSDEELNRALDNLTDPVQMQALSARLNAHSAELKTRTQAMWNEVFALIEQGRSVRSEKSVAVAAGR</sequence>
<accession>A0A1I1UCR2</accession>
<keyword evidence="3" id="KW-1185">Reference proteome</keyword>
<dbReference type="PANTHER" id="PTHR36836">
    <property type="entry name" value="COLANIC ACID BIOSYNTHESIS PROTEIN WCAK"/>
    <property type="match status" value="1"/>
</dbReference>
<dbReference type="InterPro" id="IPR007345">
    <property type="entry name" value="Polysacch_pyruvyl_Trfase"/>
</dbReference>
<dbReference type="EMBL" id="FOMO01000003">
    <property type="protein sequence ID" value="SFD68632.1"/>
    <property type="molecule type" value="Genomic_DNA"/>
</dbReference>
<feature type="domain" description="Polysaccharide pyruvyl transferase" evidence="1">
    <location>
        <begin position="12"/>
        <end position="312"/>
    </location>
</feature>
<evidence type="ECO:0000313" key="3">
    <source>
        <dbReference type="Proteomes" id="UP000243950"/>
    </source>
</evidence>
<evidence type="ECO:0000259" key="1">
    <source>
        <dbReference type="Pfam" id="PF04230"/>
    </source>
</evidence>
<evidence type="ECO:0000313" key="2">
    <source>
        <dbReference type="EMBL" id="SFD68632.1"/>
    </source>
</evidence>
<organism evidence="2 3">
    <name type="scientific">Pseudomonas straminea</name>
    <dbReference type="NCBI Taxonomy" id="47882"/>
    <lineage>
        <taxon>Bacteria</taxon>
        <taxon>Pseudomonadati</taxon>
        <taxon>Pseudomonadota</taxon>
        <taxon>Gammaproteobacteria</taxon>
        <taxon>Pseudomonadales</taxon>
        <taxon>Pseudomonadaceae</taxon>
        <taxon>Phytopseudomonas</taxon>
    </lineage>
</organism>
<dbReference type="Proteomes" id="UP000243950">
    <property type="component" value="Unassembled WGS sequence"/>
</dbReference>
<dbReference type="PANTHER" id="PTHR36836:SF1">
    <property type="entry name" value="COLANIC ACID BIOSYNTHESIS PROTEIN WCAK"/>
    <property type="match status" value="1"/>
</dbReference>
<dbReference type="AlphaFoldDB" id="A0A1I1UCR2"/>
<proteinExistence type="predicted"/>
<name>A0A1I1UCR2_PSEOC</name>